<dbReference type="SUPFAM" id="SSF47413">
    <property type="entry name" value="lambda repressor-like DNA-binding domains"/>
    <property type="match status" value="1"/>
</dbReference>
<gene>
    <name evidence="3" type="ORF">FB471_0655</name>
</gene>
<dbReference type="SUPFAM" id="SSF52540">
    <property type="entry name" value="P-loop containing nucleoside triphosphate hydrolases"/>
    <property type="match status" value="1"/>
</dbReference>
<dbReference type="SMART" id="SM00028">
    <property type="entry name" value="TPR"/>
    <property type="match status" value="4"/>
</dbReference>
<dbReference type="PANTHER" id="PTHR47691">
    <property type="entry name" value="REGULATOR-RELATED"/>
    <property type="match status" value="1"/>
</dbReference>
<reference evidence="3 4" key="1">
    <citation type="submission" date="2019-06" db="EMBL/GenBank/DDBJ databases">
        <title>Sequencing the genomes of 1000 actinobacteria strains.</title>
        <authorList>
            <person name="Klenk H.-P."/>
        </authorList>
    </citation>
    <scope>NUCLEOTIDE SEQUENCE [LARGE SCALE GENOMIC DNA]</scope>
    <source>
        <strain evidence="3 4">DSM 45679</strain>
    </source>
</reference>
<dbReference type="Gene3D" id="3.40.50.300">
    <property type="entry name" value="P-loop containing nucleotide triphosphate hydrolases"/>
    <property type="match status" value="1"/>
</dbReference>
<dbReference type="Pfam" id="PF13191">
    <property type="entry name" value="AAA_16"/>
    <property type="match status" value="1"/>
</dbReference>
<organism evidence="3 4">
    <name type="scientific">Amycolatopsis cihanbeyliensis</name>
    <dbReference type="NCBI Taxonomy" id="1128664"/>
    <lineage>
        <taxon>Bacteria</taxon>
        <taxon>Bacillati</taxon>
        <taxon>Actinomycetota</taxon>
        <taxon>Actinomycetes</taxon>
        <taxon>Pseudonocardiales</taxon>
        <taxon>Pseudonocardiaceae</taxon>
        <taxon>Amycolatopsis</taxon>
    </lineage>
</organism>
<keyword evidence="4" id="KW-1185">Reference proteome</keyword>
<dbReference type="SUPFAM" id="SSF48452">
    <property type="entry name" value="TPR-like"/>
    <property type="match status" value="2"/>
</dbReference>
<dbReference type="Pfam" id="PF13560">
    <property type="entry name" value="HTH_31"/>
    <property type="match status" value="1"/>
</dbReference>
<dbReference type="PANTHER" id="PTHR47691:SF3">
    <property type="entry name" value="HTH-TYPE TRANSCRIPTIONAL REGULATOR RV0890C-RELATED"/>
    <property type="match status" value="1"/>
</dbReference>
<evidence type="ECO:0000259" key="2">
    <source>
        <dbReference type="PROSITE" id="PS50943"/>
    </source>
</evidence>
<dbReference type="Gene3D" id="1.10.260.40">
    <property type="entry name" value="lambda repressor-like DNA-binding domains"/>
    <property type="match status" value="1"/>
</dbReference>
<dbReference type="Gene3D" id="1.25.40.10">
    <property type="entry name" value="Tetratricopeptide repeat domain"/>
    <property type="match status" value="1"/>
</dbReference>
<dbReference type="GO" id="GO:0003677">
    <property type="term" value="F:DNA binding"/>
    <property type="evidence" value="ECO:0007669"/>
    <property type="project" value="InterPro"/>
</dbReference>
<evidence type="ECO:0000313" key="4">
    <source>
        <dbReference type="Proteomes" id="UP000320876"/>
    </source>
</evidence>
<dbReference type="InterPro" id="IPR001387">
    <property type="entry name" value="Cro/C1-type_HTH"/>
</dbReference>
<dbReference type="Proteomes" id="UP000320876">
    <property type="component" value="Unassembled WGS sequence"/>
</dbReference>
<name>A0A542DD57_AMYCI</name>
<evidence type="ECO:0000256" key="1">
    <source>
        <dbReference type="SAM" id="MobiDB-lite"/>
    </source>
</evidence>
<dbReference type="PRINTS" id="PR00364">
    <property type="entry name" value="DISEASERSIST"/>
</dbReference>
<accession>A0A542DD57</accession>
<dbReference type="CDD" id="cd00093">
    <property type="entry name" value="HTH_XRE"/>
    <property type="match status" value="1"/>
</dbReference>
<dbReference type="EMBL" id="VFML01000001">
    <property type="protein sequence ID" value="TQJ00995.1"/>
    <property type="molecule type" value="Genomic_DNA"/>
</dbReference>
<dbReference type="GO" id="GO:0043531">
    <property type="term" value="F:ADP binding"/>
    <property type="evidence" value="ECO:0007669"/>
    <property type="project" value="InterPro"/>
</dbReference>
<feature type="domain" description="HTH cro/C1-type" evidence="2">
    <location>
        <begin position="7"/>
        <end position="47"/>
    </location>
</feature>
<dbReference type="Pfam" id="PF13424">
    <property type="entry name" value="TPR_12"/>
    <property type="match status" value="1"/>
</dbReference>
<dbReference type="RefSeq" id="WP_246076226.1">
    <property type="nucleotide sequence ID" value="NZ_VFML01000001.1"/>
</dbReference>
<dbReference type="PROSITE" id="PS50943">
    <property type="entry name" value="HTH_CROC1"/>
    <property type="match status" value="1"/>
</dbReference>
<dbReference type="InterPro" id="IPR041664">
    <property type="entry name" value="AAA_16"/>
</dbReference>
<proteinExistence type="predicted"/>
<dbReference type="SMART" id="SM00530">
    <property type="entry name" value="HTH_XRE"/>
    <property type="match status" value="1"/>
</dbReference>
<feature type="region of interest" description="Disordered" evidence="1">
    <location>
        <begin position="740"/>
        <end position="760"/>
    </location>
</feature>
<dbReference type="InterPro" id="IPR019734">
    <property type="entry name" value="TPR_rpt"/>
</dbReference>
<dbReference type="InterPro" id="IPR010982">
    <property type="entry name" value="Lambda_DNA-bd_dom_sf"/>
</dbReference>
<protein>
    <submittedName>
        <fullName evidence="3">Tetratricopeptide repeat protein</fullName>
    </submittedName>
</protein>
<sequence>MSFGAELRRLRREAGLSLTDLAAKVHYSKGYLSKVETGAARPNAALAALCDTEFTTGGALASLLPADAAPRRRGVVLTPMRSGLPAVTPHFTGRAEELDQIRAALSREVDGAAAVCAVHGMAGVGKTTLAVRCAHRLQARFTDGHLFLDLRGHTPDAGEVTAAEALDRFLRFLGVPGEEIPADVDDRAALYRDRLLGRSMLIVLDNARSVRQLRPLIPAEPKCRVLITSRHRLAALDDAWHVPVSLLPRTQAIDLLAELVRDHPGGDGAEEVFGSVVDHCGRLPLAIRVAGARLRANPSWSPADLDQRLAVESARLGELDDGERSVTATFRLSYQDLPPGQRRLFGLLALHPGTDLELYSAAALADTDLRTTEALLAGLHDAHLLTHQHTGRYQFHDLLRTFARTVALPEIPGTERRVALRRLLDLTLHATDQVDRILAPQRYRPEFAYPYLPVSVPDFHRDGSGEDWIRGEWANLVALCALAARHGVHDRCWQLAFALRGFFFLTKLWDPWITTHEHALASAEAVGDTWAQAITVNNLGVATIDRGDVGGAERHYRAALPLFRTIGDENGVHTTLNNLAWIHFFRGDHAGAAEGMWTAFAFYRRTGAHRNAAIAQRGLAMVLAELGDHPGALDHATEALTAFEELGLDLDATMACNARGWIHFHAGEHEEAATAYSDALERSHRCGSTFEAARAETGLGNIAAALGRPDRARHHWSRAARQHPNLDPTVVTEARARRGPAGFAGHEPGRPPAVRGRWAY</sequence>
<comment type="caution">
    <text evidence="3">The sequence shown here is derived from an EMBL/GenBank/DDBJ whole genome shotgun (WGS) entry which is preliminary data.</text>
</comment>
<evidence type="ECO:0000313" key="3">
    <source>
        <dbReference type="EMBL" id="TQJ00995.1"/>
    </source>
</evidence>
<dbReference type="InterPro" id="IPR027417">
    <property type="entry name" value="P-loop_NTPase"/>
</dbReference>
<dbReference type="AlphaFoldDB" id="A0A542DD57"/>
<dbReference type="InterPro" id="IPR011990">
    <property type="entry name" value="TPR-like_helical_dom_sf"/>
</dbReference>